<feature type="compositionally biased region" description="Acidic residues" evidence="2">
    <location>
        <begin position="315"/>
        <end position="328"/>
    </location>
</feature>
<feature type="region of interest" description="Disordered" evidence="2">
    <location>
        <begin position="126"/>
        <end position="156"/>
    </location>
</feature>
<dbReference type="Proteomes" id="UP000504607">
    <property type="component" value="Chromosome 5"/>
</dbReference>
<organism evidence="4 5">
    <name type="scientific">Elaeis guineensis var. tenera</name>
    <name type="common">Oil palm</name>
    <dbReference type="NCBI Taxonomy" id="51953"/>
    <lineage>
        <taxon>Eukaryota</taxon>
        <taxon>Viridiplantae</taxon>
        <taxon>Streptophyta</taxon>
        <taxon>Embryophyta</taxon>
        <taxon>Tracheophyta</taxon>
        <taxon>Spermatophyta</taxon>
        <taxon>Magnoliopsida</taxon>
        <taxon>Liliopsida</taxon>
        <taxon>Arecaceae</taxon>
        <taxon>Arecoideae</taxon>
        <taxon>Cocoseae</taxon>
        <taxon>Elaeidinae</taxon>
        <taxon>Elaeis</taxon>
    </lineage>
</organism>
<dbReference type="InParanoid" id="A0A6I9R986"/>
<name>A0A6I9R986_ELAGV</name>
<sequence length="382" mass="44076">MKAGGRTPDGCSKGRGIPRGREWAMAELGETSVSSPPPSNLMKAKPVVVRVKRKLSQARLDAFWLEINERPLKRALLDLGSLSISDCSTGKVLKESRTKKLLVQHVETIRHSEAIKDVLHSFLQPGSSGSKEFKRKIEERRSAHKQDKQKQDQLRSAAIQKHEDLARNARFEQIWKSRRGCTDPDEDSLRELCHLYDVVQVDVEDRTSRKVQKPEVSDLEDNAILCNYLPLIREYLPTAAAEIESDMRAYASREDNYVYDLYTVDDGLKNNEADKAIDYPLVQVDVDDEYYDGPLQSEYESDDSNAEDNPRNDYPDEELSRDDEDEDRDPFNDLEGSDSQYEEEIVDVDEESEDDQRYEYHGDQHYTYPENKFDRIRNAKFL</sequence>
<dbReference type="RefSeq" id="XP_010922679.3">
    <property type="nucleotide sequence ID" value="XM_010924377.3"/>
</dbReference>
<proteinExistence type="inferred from homology"/>
<feature type="region of interest" description="Disordered" evidence="2">
    <location>
        <begin position="292"/>
        <end position="371"/>
    </location>
</feature>
<dbReference type="AlphaFoldDB" id="A0A6I9R986"/>
<gene>
    <name evidence="5" type="primary">LOC105045935</name>
</gene>
<accession>A0A6I9R986</accession>
<evidence type="ECO:0000313" key="4">
    <source>
        <dbReference type="Proteomes" id="UP000504607"/>
    </source>
</evidence>
<protein>
    <submittedName>
        <fullName evidence="5">RNA-directed DNA methylation 4</fullName>
    </submittedName>
</protein>
<feature type="domain" description="Transcription factor Iwr1" evidence="3">
    <location>
        <begin position="255"/>
        <end position="318"/>
    </location>
</feature>
<feature type="compositionally biased region" description="Acidic residues" evidence="2">
    <location>
        <begin position="340"/>
        <end position="354"/>
    </location>
</feature>
<evidence type="ECO:0000256" key="2">
    <source>
        <dbReference type="SAM" id="MobiDB-lite"/>
    </source>
</evidence>
<evidence type="ECO:0000256" key="1">
    <source>
        <dbReference type="ARBA" id="ARBA00010218"/>
    </source>
</evidence>
<dbReference type="PANTHER" id="PTHR31934">
    <property type="entry name" value="ALPHA/BETA-HYDROLASES SUPERFAMILY PROTEIN"/>
    <property type="match status" value="1"/>
</dbReference>
<reference evidence="5" key="1">
    <citation type="submission" date="2025-08" db="UniProtKB">
        <authorList>
            <consortium name="RefSeq"/>
        </authorList>
    </citation>
    <scope>IDENTIFICATION</scope>
</reference>
<keyword evidence="4" id="KW-1185">Reference proteome</keyword>
<dbReference type="PANTHER" id="PTHR31934:SF2">
    <property type="entry name" value="RNA-DIRECTED DNA METHYLATION 4"/>
    <property type="match status" value="1"/>
</dbReference>
<dbReference type="FunCoup" id="A0A6I9R986">
    <property type="interactions" value="715"/>
</dbReference>
<evidence type="ECO:0000259" key="3">
    <source>
        <dbReference type="Pfam" id="PF08574"/>
    </source>
</evidence>
<comment type="similarity">
    <text evidence="1">Belongs to the IWR1/SLC7A6OS family.</text>
</comment>
<feature type="compositionally biased region" description="Basic and acidic residues" evidence="2">
    <location>
        <begin position="131"/>
        <end position="153"/>
    </location>
</feature>
<dbReference type="OrthoDB" id="775994at2759"/>
<feature type="compositionally biased region" description="Basic and acidic residues" evidence="2">
    <location>
        <begin position="355"/>
        <end position="364"/>
    </location>
</feature>
<evidence type="ECO:0000313" key="5">
    <source>
        <dbReference type="RefSeq" id="XP_010922679.3"/>
    </source>
</evidence>
<dbReference type="Pfam" id="PF08574">
    <property type="entry name" value="Iwr1"/>
    <property type="match status" value="1"/>
</dbReference>
<dbReference type="InterPro" id="IPR013883">
    <property type="entry name" value="TF_Iwr1_dom"/>
</dbReference>